<dbReference type="InterPro" id="IPR017972">
    <property type="entry name" value="Cyt_P450_CS"/>
</dbReference>
<dbReference type="SUPFAM" id="SSF48264">
    <property type="entry name" value="Cytochrome P450"/>
    <property type="match status" value="1"/>
</dbReference>
<dbReference type="InterPro" id="IPR036396">
    <property type="entry name" value="Cyt_P450_sf"/>
</dbReference>
<evidence type="ECO:0000313" key="2">
    <source>
        <dbReference type="EMBL" id="NOK12837.1"/>
    </source>
</evidence>
<dbReference type="PRINTS" id="PR00359">
    <property type="entry name" value="BP450"/>
</dbReference>
<dbReference type="InterPro" id="IPR002397">
    <property type="entry name" value="Cyt_P450_B"/>
</dbReference>
<comment type="similarity">
    <text evidence="1">Belongs to the cytochrome P450 family.</text>
</comment>
<dbReference type="GO" id="GO:0005506">
    <property type="term" value="F:iron ion binding"/>
    <property type="evidence" value="ECO:0007669"/>
    <property type="project" value="InterPro"/>
</dbReference>
<dbReference type="GO" id="GO:0020037">
    <property type="term" value="F:heme binding"/>
    <property type="evidence" value="ECO:0007669"/>
    <property type="project" value="InterPro"/>
</dbReference>
<dbReference type="PANTHER" id="PTHR46696:SF1">
    <property type="entry name" value="CYTOCHROME P450 YJIB-RELATED"/>
    <property type="match status" value="1"/>
</dbReference>
<evidence type="ECO:0000313" key="3">
    <source>
        <dbReference type="Proteomes" id="UP000528460"/>
    </source>
</evidence>
<proteinExistence type="inferred from homology"/>
<reference evidence="2 3" key="1">
    <citation type="submission" date="2020-05" db="EMBL/GenBank/DDBJ databases">
        <authorList>
            <person name="Whitworth D."/>
        </authorList>
    </citation>
    <scope>NUCLEOTIDE SEQUENCE [LARGE SCALE GENOMIC DNA]</scope>
    <source>
        <strain evidence="2 3">CA046A</strain>
    </source>
</reference>
<accession>A0A7Y4NFX5</accession>
<dbReference type="Proteomes" id="UP000528460">
    <property type="component" value="Unassembled WGS sequence"/>
</dbReference>
<protein>
    <submittedName>
        <fullName evidence="2">Cytochrome P450</fullName>
    </submittedName>
</protein>
<evidence type="ECO:0000256" key="1">
    <source>
        <dbReference type="ARBA" id="ARBA00010617"/>
    </source>
</evidence>
<organism evidence="2 3">
    <name type="scientific">Corallococcus exercitus</name>
    <dbReference type="NCBI Taxonomy" id="2316736"/>
    <lineage>
        <taxon>Bacteria</taxon>
        <taxon>Pseudomonadati</taxon>
        <taxon>Myxococcota</taxon>
        <taxon>Myxococcia</taxon>
        <taxon>Myxococcales</taxon>
        <taxon>Cystobacterineae</taxon>
        <taxon>Myxococcaceae</taxon>
        <taxon>Corallococcus</taxon>
    </lineage>
</organism>
<dbReference type="Gene3D" id="1.10.630.10">
    <property type="entry name" value="Cytochrome P450"/>
    <property type="match status" value="1"/>
</dbReference>
<dbReference type="GO" id="GO:0016705">
    <property type="term" value="F:oxidoreductase activity, acting on paired donors, with incorporation or reduction of molecular oxygen"/>
    <property type="evidence" value="ECO:0007669"/>
    <property type="project" value="InterPro"/>
</dbReference>
<dbReference type="AlphaFoldDB" id="A0A7Y4NFX5"/>
<dbReference type="PROSITE" id="PS00086">
    <property type="entry name" value="CYTOCHROME_P450"/>
    <property type="match status" value="1"/>
</dbReference>
<dbReference type="EMBL" id="JABFJW010000266">
    <property type="protein sequence ID" value="NOK12837.1"/>
    <property type="molecule type" value="Genomic_DNA"/>
</dbReference>
<sequence>MSSAPAKSAVPPEVSEPPRVLHDEAHGIYVVSGAREVEAVLRDDSRFSAGTLGVDSFELRAPGDAAPLAARDTLLASDAPVHPHLRRQLGAAFSARNVARLEATARAGFDAVMAVAAPRGTCDVIDDVCVPVGVAVMTALLGLDEARRADVARWMRVCALCNAQSRPPWLRASFEDMTRELSEALASLPVTSEPGLLASLVAARDRGELQAAQVLDLAVTVMKGAADTTCLLVGSALLAAQRAAGEGPPAPRSAEALTLLLEAALRQDAPVQLTVREAVEEVCLAGVEIPKGTRLLLRLGATGGDACPVSANEGASRTPRHGLAFGAGSHRCPGAGLAMMQARVILEGLWRTPGVFHVDLQAMEPHGLAALRGPRHLPLRW</sequence>
<gene>
    <name evidence="2" type="ORF">HNS30_27715</name>
</gene>
<name>A0A7Y4NFX5_9BACT</name>
<dbReference type="PANTHER" id="PTHR46696">
    <property type="entry name" value="P450, PUTATIVE (EUROFUNG)-RELATED"/>
    <property type="match status" value="1"/>
</dbReference>
<dbReference type="RefSeq" id="WP_171419876.1">
    <property type="nucleotide sequence ID" value="NZ_JABFJW010000266.1"/>
</dbReference>
<comment type="caution">
    <text evidence="2">The sequence shown here is derived from an EMBL/GenBank/DDBJ whole genome shotgun (WGS) entry which is preliminary data.</text>
</comment>
<dbReference type="GO" id="GO:0004497">
    <property type="term" value="F:monooxygenase activity"/>
    <property type="evidence" value="ECO:0007669"/>
    <property type="project" value="InterPro"/>
</dbReference>